<sequence length="275" mass="31819">MASNLQSPKSFCLSMSSSSNDTWLPKWTPHSIKDKAFYHLTSSNSTSCLTRAVRQTKLYPETLNIRVVTNMTQAAFVAVDDDVGVSDDAYLDILQKARAKHIPLLKTSDLERAHRLFHSFDQLSSQIEKKFTVKEAYDSGGCFTLTFGRRDLRYMKDPDGIELVYHEILLRDPIVRQFARSSIDYWERYRAVIRTEPLRIVNTRWKITNVLDDYLAEAWGNSATHGTFIREWDEDEFNKDYENPSDTVKPTEAVRAALWVFYVTNEKSVKDRLPT</sequence>
<keyword evidence="2" id="KW-1185">Reference proteome</keyword>
<dbReference type="EMBL" id="RBNI01024566">
    <property type="protein sequence ID" value="RUO95946.1"/>
    <property type="molecule type" value="Genomic_DNA"/>
</dbReference>
<evidence type="ECO:0000313" key="2">
    <source>
        <dbReference type="Proteomes" id="UP000268093"/>
    </source>
</evidence>
<name>A0A432ZZU6_9FUNG</name>
<comment type="caution">
    <text evidence="1">The sequence shown here is derived from an EMBL/GenBank/DDBJ whole genome shotgun (WGS) entry which is preliminary data.</text>
</comment>
<organism evidence="1 2">
    <name type="scientific">Jimgerdemannia flammicorona</name>
    <dbReference type="NCBI Taxonomy" id="994334"/>
    <lineage>
        <taxon>Eukaryota</taxon>
        <taxon>Fungi</taxon>
        <taxon>Fungi incertae sedis</taxon>
        <taxon>Mucoromycota</taxon>
        <taxon>Mucoromycotina</taxon>
        <taxon>Endogonomycetes</taxon>
        <taxon>Endogonales</taxon>
        <taxon>Endogonaceae</taxon>
        <taxon>Jimgerdemannia</taxon>
    </lineage>
</organism>
<evidence type="ECO:0000313" key="1">
    <source>
        <dbReference type="EMBL" id="RUO95946.1"/>
    </source>
</evidence>
<dbReference type="OrthoDB" id="9439903at2759"/>
<dbReference type="AlphaFoldDB" id="A0A432ZZU6"/>
<gene>
    <name evidence="1" type="ORF">BC936DRAFT_142924</name>
</gene>
<accession>A0A432ZZU6</accession>
<proteinExistence type="predicted"/>
<reference evidence="1 2" key="1">
    <citation type="journal article" date="2018" name="New Phytol.">
        <title>Phylogenomics of Endogonaceae and evolution of mycorrhizas within Mucoromycota.</title>
        <authorList>
            <person name="Chang Y."/>
            <person name="Desiro A."/>
            <person name="Na H."/>
            <person name="Sandor L."/>
            <person name="Lipzen A."/>
            <person name="Clum A."/>
            <person name="Barry K."/>
            <person name="Grigoriev I.V."/>
            <person name="Martin F.M."/>
            <person name="Stajich J.E."/>
            <person name="Smith M.E."/>
            <person name="Bonito G."/>
            <person name="Spatafora J.W."/>
        </authorList>
    </citation>
    <scope>NUCLEOTIDE SEQUENCE [LARGE SCALE GENOMIC DNA]</scope>
    <source>
        <strain evidence="1 2">GMNB39</strain>
    </source>
</reference>
<dbReference type="Proteomes" id="UP000268093">
    <property type="component" value="Unassembled WGS sequence"/>
</dbReference>
<protein>
    <submittedName>
        <fullName evidence="1">Uncharacterized protein</fullName>
    </submittedName>
</protein>